<comment type="caution">
    <text evidence="1">The sequence shown here is derived from an EMBL/GenBank/DDBJ whole genome shotgun (WGS) entry which is preliminary data.</text>
</comment>
<keyword evidence="2" id="KW-1185">Reference proteome</keyword>
<protein>
    <recommendedName>
        <fullName evidence="3">PH domain-containing protein</fullName>
    </recommendedName>
</protein>
<accession>A0ABR3AJT2</accession>
<dbReference type="EMBL" id="JBCLYO010000032">
    <property type="protein sequence ID" value="KAL0076294.1"/>
    <property type="molecule type" value="Genomic_DNA"/>
</dbReference>
<evidence type="ECO:0000313" key="1">
    <source>
        <dbReference type="EMBL" id="KAL0076294.1"/>
    </source>
</evidence>
<evidence type="ECO:0008006" key="3">
    <source>
        <dbReference type="Google" id="ProtNLM"/>
    </source>
</evidence>
<name>A0ABR3AJT2_PHYBL</name>
<sequence length="243" mass="28917">MYIDVHEHLAKKTFNKVSQKYHRTATKYKLYFIVKEDKLFIEKKLGGIFIPTTLHEIDEKSELTLQLLYTSNTEDRTIVNPDEFNYAGTDNDLVNMITSIPMYLPRMKFYPKLFNHYIALSNESNKDSTSLNLSNEESFLRLPSVTNTKASDVDVGYGCFRQRRYLERRKNHRNEGKEVLLIEDSMRETESTPITSIGMAIKNFRDKYEQRQRLRDFYSSAKIINQKRQVEIQQHRYRHHLCR</sequence>
<evidence type="ECO:0000313" key="2">
    <source>
        <dbReference type="Proteomes" id="UP001448207"/>
    </source>
</evidence>
<gene>
    <name evidence="1" type="ORF">J3Q64DRAFT_1703643</name>
</gene>
<proteinExistence type="predicted"/>
<organism evidence="1 2">
    <name type="scientific">Phycomyces blakesleeanus</name>
    <dbReference type="NCBI Taxonomy" id="4837"/>
    <lineage>
        <taxon>Eukaryota</taxon>
        <taxon>Fungi</taxon>
        <taxon>Fungi incertae sedis</taxon>
        <taxon>Mucoromycota</taxon>
        <taxon>Mucoromycotina</taxon>
        <taxon>Mucoromycetes</taxon>
        <taxon>Mucorales</taxon>
        <taxon>Phycomycetaceae</taxon>
        <taxon>Phycomyces</taxon>
    </lineage>
</organism>
<dbReference type="Proteomes" id="UP001448207">
    <property type="component" value="Unassembled WGS sequence"/>
</dbReference>
<reference evidence="1 2" key="1">
    <citation type="submission" date="2024-04" db="EMBL/GenBank/DDBJ databases">
        <title>Symmetric and asymmetric DNA N6-adenine methylation regulates different biological responses in Mucorales.</title>
        <authorList>
            <consortium name="Lawrence Berkeley National Laboratory"/>
            <person name="Lax C."/>
            <person name="Mondo S.J."/>
            <person name="Osorio-Concepcion M."/>
            <person name="Muszewska A."/>
            <person name="Corrochano-Luque M."/>
            <person name="Gutierrez G."/>
            <person name="Riley R."/>
            <person name="Lipzen A."/>
            <person name="Guo J."/>
            <person name="Hundley H."/>
            <person name="Amirebrahimi M."/>
            <person name="Ng V."/>
            <person name="Lorenzo-Gutierrez D."/>
            <person name="Binder U."/>
            <person name="Yang J."/>
            <person name="Song Y."/>
            <person name="Canovas D."/>
            <person name="Navarro E."/>
            <person name="Freitag M."/>
            <person name="Gabaldon T."/>
            <person name="Grigoriev I.V."/>
            <person name="Corrochano L.M."/>
            <person name="Nicolas F.E."/>
            <person name="Garre V."/>
        </authorList>
    </citation>
    <scope>NUCLEOTIDE SEQUENCE [LARGE SCALE GENOMIC DNA]</scope>
    <source>
        <strain evidence="1 2">L51</strain>
    </source>
</reference>